<name>A0A926Q3D6_9FLAO</name>
<comment type="caution">
    <text evidence="1">The sequence shown here is derived from an EMBL/GenBank/DDBJ whole genome shotgun (WGS) entry which is preliminary data.</text>
</comment>
<dbReference type="Gene3D" id="3.40.50.2300">
    <property type="match status" value="1"/>
</dbReference>
<dbReference type="SUPFAM" id="SSF52172">
    <property type="entry name" value="CheY-like"/>
    <property type="match status" value="1"/>
</dbReference>
<organism evidence="1 2">
    <name type="scientific">Sinomicrobium weinanense</name>
    <dbReference type="NCBI Taxonomy" id="2842200"/>
    <lineage>
        <taxon>Bacteria</taxon>
        <taxon>Pseudomonadati</taxon>
        <taxon>Bacteroidota</taxon>
        <taxon>Flavobacteriia</taxon>
        <taxon>Flavobacteriales</taxon>
        <taxon>Flavobacteriaceae</taxon>
        <taxon>Sinomicrobium</taxon>
    </lineage>
</organism>
<reference evidence="1 2" key="1">
    <citation type="submission" date="2020-09" db="EMBL/GenBank/DDBJ databases">
        <title>Sinomicrobium weinanense sp. nov., a halophilic bacteria isolated from saline-alkali soil.</title>
        <authorList>
            <person name="Wu P."/>
            <person name="Ren H."/>
            <person name="Mei Y."/>
            <person name="Liang Y."/>
            <person name="Chen Z."/>
        </authorList>
    </citation>
    <scope>NUCLEOTIDE SEQUENCE [LARGE SCALE GENOMIC DNA]</scope>
    <source>
        <strain evidence="1 2">FJxs</strain>
    </source>
</reference>
<dbReference type="PANTHER" id="PTHR45566:SF1">
    <property type="entry name" value="HTH-TYPE TRANSCRIPTIONAL REGULATOR YHJB-RELATED"/>
    <property type="match status" value="1"/>
</dbReference>
<proteinExistence type="predicted"/>
<dbReference type="Proteomes" id="UP000653730">
    <property type="component" value="Unassembled WGS sequence"/>
</dbReference>
<accession>A0A926Q3D6</accession>
<dbReference type="PANTHER" id="PTHR45566">
    <property type="entry name" value="HTH-TYPE TRANSCRIPTIONAL REGULATOR YHJB-RELATED"/>
    <property type="match status" value="1"/>
</dbReference>
<gene>
    <name evidence="1" type="ORF">IBL28_07960</name>
</gene>
<sequence length="221" mass="25138">MFKKILVAEDIDSINKGLSAVLKKLEIPEMYHAVYCDEAYLKAKRAVLDGNPFDLLICDLSFKPDHRAEKLTSGEELVAVVAGEFPEIPIIVYSVEDHPQIVRSLWNRGQIRGYVCKGRNGLTNLENAIRTVNDGDSYLSPEVENSVKKKNFLTLREYELALLTCLANGFTQEQIETHFRKEGIKPSSRSSMEKRLKELKEDFNANTTIHLITILKDLRLL</sequence>
<dbReference type="RefSeq" id="WP_187965046.1">
    <property type="nucleotide sequence ID" value="NZ_JACVDC010000017.1"/>
</dbReference>
<keyword evidence="2" id="KW-1185">Reference proteome</keyword>
<evidence type="ECO:0000313" key="2">
    <source>
        <dbReference type="Proteomes" id="UP000653730"/>
    </source>
</evidence>
<dbReference type="EMBL" id="JACVDC010000017">
    <property type="protein sequence ID" value="MBC9795896.1"/>
    <property type="molecule type" value="Genomic_DNA"/>
</dbReference>
<evidence type="ECO:0000313" key="1">
    <source>
        <dbReference type="EMBL" id="MBC9795896.1"/>
    </source>
</evidence>
<protein>
    <submittedName>
        <fullName evidence="1">Response regulator transcription factor</fullName>
    </submittedName>
</protein>
<dbReference type="InterPro" id="IPR011006">
    <property type="entry name" value="CheY-like_superfamily"/>
</dbReference>
<dbReference type="InterPro" id="IPR051015">
    <property type="entry name" value="EvgA-like"/>
</dbReference>
<dbReference type="AlphaFoldDB" id="A0A926Q3D6"/>